<protein>
    <submittedName>
        <fullName evidence="5">Flagellar MS-ring protein</fullName>
    </submittedName>
</protein>
<dbReference type="OrthoDB" id="268872at2"/>
<comment type="subcellular location">
    <subcellularLocation>
        <location evidence="1">Membrane</location>
    </subcellularLocation>
</comment>
<proteinExistence type="predicted"/>
<dbReference type="InterPro" id="IPR043427">
    <property type="entry name" value="YscJ/FliF"/>
</dbReference>
<feature type="compositionally biased region" description="Basic and acidic residues" evidence="3">
    <location>
        <begin position="510"/>
        <end position="530"/>
    </location>
</feature>
<dbReference type="InterPro" id="IPR006182">
    <property type="entry name" value="FliF_N_dom"/>
</dbReference>
<reference evidence="5 6" key="1">
    <citation type="submission" date="2019-02" db="EMBL/GenBank/DDBJ databases">
        <title>Deep-cultivation of Planctomycetes and their phenomic and genomic characterization uncovers novel biology.</title>
        <authorList>
            <person name="Wiegand S."/>
            <person name="Jogler M."/>
            <person name="Boedeker C."/>
            <person name="Pinto D."/>
            <person name="Vollmers J."/>
            <person name="Rivas-Marin E."/>
            <person name="Kohn T."/>
            <person name="Peeters S.H."/>
            <person name="Heuer A."/>
            <person name="Rast P."/>
            <person name="Oberbeckmann S."/>
            <person name="Bunk B."/>
            <person name="Jeske O."/>
            <person name="Meyerdierks A."/>
            <person name="Storesund J.E."/>
            <person name="Kallscheuer N."/>
            <person name="Luecker S."/>
            <person name="Lage O.M."/>
            <person name="Pohl T."/>
            <person name="Merkel B.J."/>
            <person name="Hornburger P."/>
            <person name="Mueller R.-W."/>
            <person name="Bruemmer F."/>
            <person name="Labrenz M."/>
            <person name="Spormann A.M."/>
            <person name="Op Den Camp H."/>
            <person name="Overmann J."/>
            <person name="Amann R."/>
            <person name="Jetten M.S.M."/>
            <person name="Mascher T."/>
            <person name="Medema M.H."/>
            <person name="Devos D.P."/>
            <person name="Kaster A.-K."/>
            <person name="Ovreas L."/>
            <person name="Rohde M."/>
            <person name="Galperin M.Y."/>
            <person name="Jogler C."/>
        </authorList>
    </citation>
    <scope>NUCLEOTIDE SEQUENCE [LARGE SCALE GENOMIC DNA]</scope>
    <source>
        <strain evidence="5 6">Pla123a</strain>
    </source>
</reference>
<feature type="domain" description="Flagellar M-ring N-terminal" evidence="4">
    <location>
        <begin position="58"/>
        <end position="220"/>
    </location>
</feature>
<evidence type="ECO:0000313" key="6">
    <source>
        <dbReference type="Proteomes" id="UP000318478"/>
    </source>
</evidence>
<dbReference type="Proteomes" id="UP000318478">
    <property type="component" value="Unassembled WGS sequence"/>
</dbReference>
<keyword evidence="5" id="KW-0969">Cilium</keyword>
<keyword evidence="5" id="KW-0282">Flagellum</keyword>
<dbReference type="Pfam" id="PF01514">
    <property type="entry name" value="YscJ_FliF"/>
    <property type="match status" value="1"/>
</dbReference>
<organism evidence="5 6">
    <name type="scientific">Posidoniimonas polymericola</name>
    <dbReference type="NCBI Taxonomy" id="2528002"/>
    <lineage>
        <taxon>Bacteria</taxon>
        <taxon>Pseudomonadati</taxon>
        <taxon>Planctomycetota</taxon>
        <taxon>Planctomycetia</taxon>
        <taxon>Pirellulales</taxon>
        <taxon>Lacipirellulaceae</taxon>
        <taxon>Posidoniimonas</taxon>
    </lineage>
</organism>
<dbReference type="EMBL" id="SJPO01000004">
    <property type="protein sequence ID" value="TWT77216.1"/>
    <property type="molecule type" value="Genomic_DNA"/>
</dbReference>
<dbReference type="GO" id="GO:0016020">
    <property type="term" value="C:membrane"/>
    <property type="evidence" value="ECO:0007669"/>
    <property type="project" value="UniProtKB-SubCell"/>
</dbReference>
<sequence length="550" mass="59804">MDFLNKYLEQLRDLFASMTPGARLTTGALLAVVVVSIGFLFKQSTSGPDEYLYGGEPLTRQELIDVQHALSQADLSDYAVHGNMVKVPRTKKHLYLAAIASADAGPKDGKSIMADAINGLSPLSSNVQQQQQYKAAREQQFSSNISNMNWVEHASVMYDEKDVRGLRRMTVASATVSVRPKVGEVIDTRRQRALQNMVSGAFTSMKPADVVIINLNGDELAGNAEVSPDDFHTLYLREQARLESAKKAVVQQLLSHIRGAKVQIKVELDEKLSEESLATRPEGTPVTTHESEMEETSKMTNNDGGAPPGLTASGPSRGTRDPAPARTNSSESTVRKAESTTKPFEARVATVTSGLVPKSMWASIEIPREYVIGIWRKKKLEEEGKEPDLVAPEEVKLVEAKIINDIKTSVEPLMTELSAGKDDFSQVKVVVYDTVPSDPIPEPSIASQGLYWLGEYGNSLAMLGLAAFSLLMLRTMVRGGSTDEPLGGPALQLKPEKSAGAAGETEMDDDNRPKLRLKKPDPVKDDLAEMVRDDPDAAAAILSNWISNAS</sequence>
<gene>
    <name evidence="5" type="ORF">Pla123a_18710</name>
</gene>
<keyword evidence="2" id="KW-0472">Membrane</keyword>
<evidence type="ECO:0000259" key="4">
    <source>
        <dbReference type="Pfam" id="PF01514"/>
    </source>
</evidence>
<dbReference type="RefSeq" id="WP_146586167.1">
    <property type="nucleotide sequence ID" value="NZ_SJPO01000004.1"/>
</dbReference>
<dbReference type="PANTHER" id="PTHR30046">
    <property type="entry name" value="FLAGELLAR M-RING PROTEIN"/>
    <property type="match status" value="1"/>
</dbReference>
<feature type="region of interest" description="Disordered" evidence="3">
    <location>
        <begin position="274"/>
        <end position="342"/>
    </location>
</feature>
<evidence type="ECO:0000256" key="2">
    <source>
        <dbReference type="ARBA" id="ARBA00023136"/>
    </source>
</evidence>
<name>A0A5C5YQM6_9BACT</name>
<evidence type="ECO:0000256" key="3">
    <source>
        <dbReference type="SAM" id="MobiDB-lite"/>
    </source>
</evidence>
<comment type="caution">
    <text evidence="5">The sequence shown here is derived from an EMBL/GenBank/DDBJ whole genome shotgun (WGS) entry which is preliminary data.</text>
</comment>
<dbReference type="Gene3D" id="3.30.300.30">
    <property type="match status" value="1"/>
</dbReference>
<evidence type="ECO:0000313" key="5">
    <source>
        <dbReference type="EMBL" id="TWT77216.1"/>
    </source>
</evidence>
<feature type="region of interest" description="Disordered" evidence="3">
    <location>
        <begin position="483"/>
        <end position="530"/>
    </location>
</feature>
<keyword evidence="6" id="KW-1185">Reference proteome</keyword>
<dbReference type="AlphaFoldDB" id="A0A5C5YQM6"/>
<dbReference type="PANTHER" id="PTHR30046:SF0">
    <property type="entry name" value="FLAGELLAR M-RING PROTEIN"/>
    <property type="match status" value="1"/>
</dbReference>
<evidence type="ECO:0000256" key="1">
    <source>
        <dbReference type="ARBA" id="ARBA00004370"/>
    </source>
</evidence>
<dbReference type="InterPro" id="IPR045851">
    <property type="entry name" value="AMP-bd_C_sf"/>
</dbReference>
<keyword evidence="5" id="KW-0966">Cell projection</keyword>
<accession>A0A5C5YQM6</accession>